<reference evidence="4 5" key="1">
    <citation type="journal article" date="2019" name="Fungal Biol. Biotechnol.">
        <title>Draft genome sequence of fastidious pathogen Ceratobasidium theobromae, which causes vascular-streak dieback in Theobroma cacao.</title>
        <authorList>
            <person name="Ali S.S."/>
            <person name="Asman A."/>
            <person name="Shao J."/>
            <person name="Firmansyah A.P."/>
            <person name="Susilo A.W."/>
            <person name="Rosmana A."/>
            <person name="McMahon P."/>
            <person name="Junaid M."/>
            <person name="Guest D."/>
            <person name="Kheng T.Y."/>
            <person name="Meinhardt L.W."/>
            <person name="Bailey B.A."/>
        </authorList>
    </citation>
    <scope>NUCLEOTIDE SEQUENCE [LARGE SCALE GENOMIC DNA]</scope>
    <source>
        <strain evidence="4 5">CT2</strain>
    </source>
</reference>
<evidence type="ECO:0000313" key="5">
    <source>
        <dbReference type="Proteomes" id="UP000383932"/>
    </source>
</evidence>
<feature type="compositionally biased region" description="Polar residues" evidence="1">
    <location>
        <begin position="298"/>
        <end position="309"/>
    </location>
</feature>
<evidence type="ECO:0000313" key="4">
    <source>
        <dbReference type="EMBL" id="KAB5591957.1"/>
    </source>
</evidence>
<comment type="caution">
    <text evidence="4">The sequence shown here is derived from an EMBL/GenBank/DDBJ whole genome shotgun (WGS) entry which is preliminary data.</text>
</comment>
<protein>
    <recommendedName>
        <fullName evidence="3">DUF6533 domain-containing protein</fullName>
    </recommendedName>
</protein>
<sequence length="410" mass="45956">MSDVDIADPALEQLAQQVLRQLESIEVTKYLSVAAATILVYDILSTLDREVKYVWRSKWTFARAMFHINRLWGITLLGCVVVSLFYVFGSIFLIAIVTSKDLSMFSAAQLTRPCSSGILVARVWIIFGKGWWFLAGIIAGWMAVAVPTMVLLLMSLWRTRVVPNPAPDLITACIFTPNPLLFLPYITGLVYESLIFGLTVYKTWRLSRGRMATPLVTRLFRDGSSYYFIVMISMLFSCVGSLHPKIAGAAIGSGWLDAIMSCMCSRLILSTRSFGDDTRGTDACEMKPLPRPSLHVSRPSQTSNWSGQRSGRPDPHWGLPNSRSGWPSQHSSQYPKAPTTFSLAQASAPPWEIRHGIIEEGTWRFGDVALDRRTLDGGLTYTRSGMFWSDARRGSTTLNQYIYRSKFDFD</sequence>
<evidence type="ECO:0000256" key="2">
    <source>
        <dbReference type="SAM" id="Phobius"/>
    </source>
</evidence>
<feature type="transmembrane region" description="Helical" evidence="2">
    <location>
        <begin position="249"/>
        <end position="269"/>
    </location>
</feature>
<dbReference type="AlphaFoldDB" id="A0A5N5QKZ4"/>
<keyword evidence="5" id="KW-1185">Reference proteome</keyword>
<keyword evidence="2" id="KW-0812">Transmembrane</keyword>
<proteinExistence type="predicted"/>
<evidence type="ECO:0000259" key="3">
    <source>
        <dbReference type="Pfam" id="PF20151"/>
    </source>
</evidence>
<dbReference type="OrthoDB" id="2958007at2759"/>
<keyword evidence="2" id="KW-1133">Transmembrane helix</keyword>
<dbReference type="Pfam" id="PF20151">
    <property type="entry name" value="DUF6533"/>
    <property type="match status" value="1"/>
</dbReference>
<feature type="transmembrane region" description="Helical" evidence="2">
    <location>
        <begin position="68"/>
        <end position="96"/>
    </location>
</feature>
<feature type="transmembrane region" description="Helical" evidence="2">
    <location>
        <begin position="185"/>
        <end position="204"/>
    </location>
</feature>
<gene>
    <name evidence="4" type="ORF">CTheo_4589</name>
</gene>
<feature type="domain" description="DUF6533" evidence="3">
    <location>
        <begin position="30"/>
        <end position="74"/>
    </location>
</feature>
<dbReference type="InterPro" id="IPR045340">
    <property type="entry name" value="DUF6533"/>
</dbReference>
<organism evidence="4 5">
    <name type="scientific">Ceratobasidium theobromae</name>
    <dbReference type="NCBI Taxonomy" id="1582974"/>
    <lineage>
        <taxon>Eukaryota</taxon>
        <taxon>Fungi</taxon>
        <taxon>Dikarya</taxon>
        <taxon>Basidiomycota</taxon>
        <taxon>Agaricomycotina</taxon>
        <taxon>Agaricomycetes</taxon>
        <taxon>Cantharellales</taxon>
        <taxon>Ceratobasidiaceae</taxon>
        <taxon>Ceratobasidium</taxon>
    </lineage>
</organism>
<feature type="compositionally biased region" description="Polar residues" evidence="1">
    <location>
        <begin position="321"/>
        <end position="336"/>
    </location>
</feature>
<feature type="transmembrane region" description="Helical" evidence="2">
    <location>
        <begin position="132"/>
        <end position="157"/>
    </location>
</feature>
<feature type="region of interest" description="Disordered" evidence="1">
    <location>
        <begin position="285"/>
        <end position="336"/>
    </location>
</feature>
<dbReference type="EMBL" id="SSOP01000081">
    <property type="protein sequence ID" value="KAB5591957.1"/>
    <property type="molecule type" value="Genomic_DNA"/>
</dbReference>
<keyword evidence="2" id="KW-0472">Membrane</keyword>
<name>A0A5N5QKZ4_9AGAM</name>
<accession>A0A5N5QKZ4</accession>
<evidence type="ECO:0000256" key="1">
    <source>
        <dbReference type="SAM" id="MobiDB-lite"/>
    </source>
</evidence>
<dbReference type="Proteomes" id="UP000383932">
    <property type="component" value="Unassembled WGS sequence"/>
</dbReference>
<feature type="transmembrane region" description="Helical" evidence="2">
    <location>
        <begin position="225"/>
        <end position="243"/>
    </location>
</feature>